<gene>
    <name evidence="10" type="ORF">GBAR_LOCUS10683</name>
</gene>
<evidence type="ECO:0000256" key="4">
    <source>
        <dbReference type="ARBA" id="ARBA00022723"/>
    </source>
</evidence>
<evidence type="ECO:0000313" key="10">
    <source>
        <dbReference type="EMBL" id="CAI8017641.1"/>
    </source>
</evidence>
<sequence>MAWLPLFLSRSGYRPVAAVAGAAKRSVAITRQRTPSRWISTSASPRRRRQTGWFSHYYTRHSQPSPVSNGSIMGSYCHVRTMFVQTQDTPNPNCLKFLPGVTVLESGTLDFPSPISARGSPLARQLFRIEGVKGVFLGRDFVTITKLDDEETDWATIKPHVYATLMDFFSSGLPVVTEELPSNDTEVQEDDDETVGMIKELLDTRIRPTVQEDGGDIQYMGFEDGIVKLKMQGSCTGCPSSTLTLKSGIENMLQFYIPDVKEVIQVFDETDEMNQSVLANMEETFNK</sequence>
<dbReference type="Pfam" id="PF01106">
    <property type="entry name" value="NifU"/>
    <property type="match status" value="1"/>
</dbReference>
<organism evidence="10 11">
    <name type="scientific">Geodia barretti</name>
    <name type="common">Barrett's horny sponge</name>
    <dbReference type="NCBI Taxonomy" id="519541"/>
    <lineage>
        <taxon>Eukaryota</taxon>
        <taxon>Metazoa</taxon>
        <taxon>Porifera</taxon>
        <taxon>Demospongiae</taxon>
        <taxon>Heteroscleromorpha</taxon>
        <taxon>Tetractinellida</taxon>
        <taxon>Astrophorina</taxon>
        <taxon>Geodiidae</taxon>
        <taxon>Geodia</taxon>
    </lineage>
</organism>
<dbReference type="InterPro" id="IPR001075">
    <property type="entry name" value="NIF_FeS_clus_asmbl_NifU_C"/>
</dbReference>
<accession>A0AA35RW52</accession>
<dbReference type="SMART" id="SM00932">
    <property type="entry name" value="Nfu_N"/>
    <property type="match status" value="1"/>
</dbReference>
<dbReference type="GO" id="GO:0051536">
    <property type="term" value="F:iron-sulfur cluster binding"/>
    <property type="evidence" value="ECO:0007669"/>
    <property type="project" value="UniProtKB-KW"/>
</dbReference>
<dbReference type="Pfam" id="PF08712">
    <property type="entry name" value="Nfu_N"/>
    <property type="match status" value="1"/>
</dbReference>
<dbReference type="InterPro" id="IPR036498">
    <property type="entry name" value="Nfu/NifU_N_sf"/>
</dbReference>
<dbReference type="GO" id="GO:0016226">
    <property type="term" value="P:iron-sulfur cluster assembly"/>
    <property type="evidence" value="ECO:0007669"/>
    <property type="project" value="InterPro"/>
</dbReference>
<keyword evidence="7" id="KW-0411">Iron-sulfur</keyword>
<name>A0AA35RW52_GEOBA</name>
<evidence type="ECO:0000256" key="3">
    <source>
        <dbReference type="ARBA" id="ARBA00018782"/>
    </source>
</evidence>
<keyword evidence="6" id="KW-0408">Iron</keyword>
<dbReference type="GO" id="GO:0005739">
    <property type="term" value="C:mitochondrion"/>
    <property type="evidence" value="ECO:0007669"/>
    <property type="project" value="UniProtKB-SubCell"/>
</dbReference>
<dbReference type="AlphaFoldDB" id="A0AA35RW52"/>
<proteinExistence type="inferred from homology"/>
<evidence type="ECO:0000256" key="8">
    <source>
        <dbReference type="ARBA" id="ARBA00023128"/>
    </source>
</evidence>
<evidence type="ECO:0000313" key="11">
    <source>
        <dbReference type="Proteomes" id="UP001174909"/>
    </source>
</evidence>
<dbReference type="GO" id="GO:0005506">
    <property type="term" value="F:iron ion binding"/>
    <property type="evidence" value="ECO:0007669"/>
    <property type="project" value="InterPro"/>
</dbReference>
<dbReference type="Proteomes" id="UP001174909">
    <property type="component" value="Unassembled WGS sequence"/>
</dbReference>
<keyword evidence="4" id="KW-0479">Metal-binding</keyword>
<dbReference type="EMBL" id="CASHTH010001645">
    <property type="protein sequence ID" value="CAI8017641.1"/>
    <property type="molecule type" value="Genomic_DNA"/>
</dbReference>
<comment type="similarity">
    <text evidence="2">Belongs to the NifU family.</text>
</comment>
<dbReference type="InterPro" id="IPR034904">
    <property type="entry name" value="FSCA_dom_sf"/>
</dbReference>
<dbReference type="FunFam" id="3.30.1370.70:FF:000002">
    <property type="entry name" value="NFU1 iron-sulfur cluster scaffold homolog, mitochondrial"/>
    <property type="match status" value="1"/>
</dbReference>
<evidence type="ECO:0000256" key="7">
    <source>
        <dbReference type="ARBA" id="ARBA00023014"/>
    </source>
</evidence>
<evidence type="ECO:0000256" key="1">
    <source>
        <dbReference type="ARBA" id="ARBA00004173"/>
    </source>
</evidence>
<dbReference type="Gene3D" id="3.30.1370.70">
    <property type="entry name" value="Scaffold protein Nfu/NifU, N-terminal domain"/>
    <property type="match status" value="1"/>
</dbReference>
<feature type="domain" description="Scaffold protein Nfu/NifU N-terminal" evidence="9">
    <location>
        <begin position="84"/>
        <end position="172"/>
    </location>
</feature>
<comment type="caution">
    <text evidence="10">The sequence shown here is derived from an EMBL/GenBank/DDBJ whole genome shotgun (WGS) entry which is preliminary data.</text>
</comment>
<keyword evidence="5" id="KW-0809">Transit peptide</keyword>
<evidence type="ECO:0000256" key="5">
    <source>
        <dbReference type="ARBA" id="ARBA00022946"/>
    </source>
</evidence>
<keyword evidence="11" id="KW-1185">Reference proteome</keyword>
<dbReference type="SUPFAM" id="SSF110836">
    <property type="entry name" value="Hypothetical protein SAV1430"/>
    <property type="match status" value="1"/>
</dbReference>
<evidence type="ECO:0000256" key="2">
    <source>
        <dbReference type="ARBA" id="ARBA00006420"/>
    </source>
</evidence>
<protein>
    <recommendedName>
        <fullName evidence="3">NFU1 iron-sulfur cluster scaffold homolog, mitochondrial</fullName>
    </recommendedName>
</protein>
<reference evidence="10" key="1">
    <citation type="submission" date="2023-03" db="EMBL/GenBank/DDBJ databases">
        <authorList>
            <person name="Steffen K."/>
            <person name="Cardenas P."/>
        </authorList>
    </citation>
    <scope>NUCLEOTIDE SEQUENCE</scope>
</reference>
<dbReference type="PANTHER" id="PTHR11178">
    <property type="entry name" value="IRON-SULFUR CLUSTER SCAFFOLD PROTEIN NFU-RELATED"/>
    <property type="match status" value="1"/>
</dbReference>
<evidence type="ECO:0000256" key="6">
    <source>
        <dbReference type="ARBA" id="ARBA00023004"/>
    </source>
</evidence>
<dbReference type="Gene3D" id="3.30.300.130">
    <property type="entry name" value="Fe-S cluster assembly (FSCA)"/>
    <property type="match status" value="1"/>
</dbReference>
<dbReference type="FunFam" id="3.30.300.130:FF:000001">
    <property type="entry name" value="NFU1 iron-sulfur cluster scaffold"/>
    <property type="match status" value="1"/>
</dbReference>
<dbReference type="SUPFAM" id="SSF117916">
    <property type="entry name" value="Fe-S cluster assembly (FSCA) domain-like"/>
    <property type="match status" value="1"/>
</dbReference>
<evidence type="ECO:0000259" key="9">
    <source>
        <dbReference type="SMART" id="SM00932"/>
    </source>
</evidence>
<dbReference type="PANTHER" id="PTHR11178:SF1">
    <property type="entry name" value="NFU1 IRON-SULFUR CLUSTER SCAFFOLD HOMOLOG, MITOCHONDRIAL"/>
    <property type="match status" value="1"/>
</dbReference>
<keyword evidence="8" id="KW-0496">Mitochondrion</keyword>
<dbReference type="InterPro" id="IPR014824">
    <property type="entry name" value="Nfu/NifU_N"/>
</dbReference>
<comment type="subcellular location">
    <subcellularLocation>
        <location evidence="1">Mitochondrion</location>
    </subcellularLocation>
</comment>